<accession>A0A518B1Q9</accession>
<evidence type="ECO:0000313" key="2">
    <source>
        <dbReference type="Proteomes" id="UP000317093"/>
    </source>
</evidence>
<evidence type="ECO:0000313" key="1">
    <source>
        <dbReference type="EMBL" id="QDU60882.1"/>
    </source>
</evidence>
<keyword evidence="2" id="KW-1185">Reference proteome</keyword>
<gene>
    <name evidence="1" type="ORF">Pan216_17350</name>
</gene>
<name>A0A518B1Q9_9BACT</name>
<sequence>MTRTLCSYCGKETPVAALDPRLGRCPECIAQLGYAVGPAPASVTRDKVKVSCRRCGAEILPLTAWRTLGYCMPCLGKESEPMPIRPMR</sequence>
<proteinExistence type="predicted"/>
<dbReference type="AlphaFoldDB" id="A0A518B1Q9"/>
<dbReference type="EMBL" id="CP036279">
    <property type="protein sequence ID" value="QDU60882.1"/>
    <property type="molecule type" value="Genomic_DNA"/>
</dbReference>
<dbReference type="Proteomes" id="UP000317093">
    <property type="component" value="Chromosome"/>
</dbReference>
<dbReference type="KEGG" id="knv:Pan216_17350"/>
<organism evidence="1 2">
    <name type="scientific">Kolteria novifilia</name>
    <dbReference type="NCBI Taxonomy" id="2527975"/>
    <lineage>
        <taxon>Bacteria</taxon>
        <taxon>Pseudomonadati</taxon>
        <taxon>Planctomycetota</taxon>
        <taxon>Planctomycetia</taxon>
        <taxon>Kolteriales</taxon>
        <taxon>Kolteriaceae</taxon>
        <taxon>Kolteria</taxon>
    </lineage>
</organism>
<reference evidence="1 2" key="1">
    <citation type="submission" date="2019-02" db="EMBL/GenBank/DDBJ databases">
        <title>Deep-cultivation of Planctomycetes and their phenomic and genomic characterization uncovers novel biology.</title>
        <authorList>
            <person name="Wiegand S."/>
            <person name="Jogler M."/>
            <person name="Boedeker C."/>
            <person name="Pinto D."/>
            <person name="Vollmers J."/>
            <person name="Rivas-Marin E."/>
            <person name="Kohn T."/>
            <person name="Peeters S.H."/>
            <person name="Heuer A."/>
            <person name="Rast P."/>
            <person name="Oberbeckmann S."/>
            <person name="Bunk B."/>
            <person name="Jeske O."/>
            <person name="Meyerdierks A."/>
            <person name="Storesund J.E."/>
            <person name="Kallscheuer N."/>
            <person name="Luecker S."/>
            <person name="Lage O.M."/>
            <person name="Pohl T."/>
            <person name="Merkel B.J."/>
            <person name="Hornburger P."/>
            <person name="Mueller R.-W."/>
            <person name="Bruemmer F."/>
            <person name="Labrenz M."/>
            <person name="Spormann A.M."/>
            <person name="Op den Camp H."/>
            <person name="Overmann J."/>
            <person name="Amann R."/>
            <person name="Jetten M.S.M."/>
            <person name="Mascher T."/>
            <person name="Medema M.H."/>
            <person name="Devos D.P."/>
            <person name="Kaster A.-K."/>
            <person name="Ovreas L."/>
            <person name="Rohde M."/>
            <person name="Galperin M.Y."/>
            <person name="Jogler C."/>
        </authorList>
    </citation>
    <scope>NUCLEOTIDE SEQUENCE [LARGE SCALE GENOMIC DNA]</scope>
    <source>
        <strain evidence="1 2">Pan216</strain>
    </source>
</reference>
<protein>
    <submittedName>
        <fullName evidence="1">Uncharacterized protein</fullName>
    </submittedName>
</protein>